<keyword evidence="2" id="KW-1185">Reference proteome</keyword>
<dbReference type="AlphaFoldDB" id="A0A919GIX5"/>
<name>A0A919GIX5_9ACTN</name>
<evidence type="ECO:0000313" key="2">
    <source>
        <dbReference type="Proteomes" id="UP000603708"/>
    </source>
</evidence>
<comment type="caution">
    <text evidence="1">The sequence shown here is derived from an EMBL/GenBank/DDBJ whole genome shotgun (WGS) entry which is preliminary data.</text>
</comment>
<reference evidence="1" key="2">
    <citation type="submission" date="2020-09" db="EMBL/GenBank/DDBJ databases">
        <authorList>
            <person name="Sun Q."/>
            <person name="Ohkuma M."/>
        </authorList>
    </citation>
    <scope>NUCLEOTIDE SEQUENCE</scope>
    <source>
        <strain evidence="1">JCM 5069</strain>
    </source>
</reference>
<reference evidence="1" key="1">
    <citation type="journal article" date="2014" name="Int. J. Syst. Evol. Microbiol.">
        <title>Complete genome sequence of Corynebacterium casei LMG S-19264T (=DSM 44701T), isolated from a smear-ripened cheese.</title>
        <authorList>
            <consortium name="US DOE Joint Genome Institute (JGI-PGF)"/>
            <person name="Walter F."/>
            <person name="Albersmeier A."/>
            <person name="Kalinowski J."/>
            <person name="Ruckert C."/>
        </authorList>
    </citation>
    <scope>NUCLEOTIDE SEQUENCE</scope>
    <source>
        <strain evidence="1">JCM 5069</strain>
    </source>
</reference>
<gene>
    <name evidence="1" type="ORF">GCM10018793_54660</name>
</gene>
<dbReference type="EMBL" id="BNCD01000019">
    <property type="protein sequence ID" value="GHH85685.1"/>
    <property type="molecule type" value="Genomic_DNA"/>
</dbReference>
<accession>A0A919GIX5</accession>
<proteinExistence type="predicted"/>
<organism evidence="1 2">
    <name type="scientific">Streptomyces sulfonofaciens</name>
    <dbReference type="NCBI Taxonomy" id="68272"/>
    <lineage>
        <taxon>Bacteria</taxon>
        <taxon>Bacillati</taxon>
        <taxon>Actinomycetota</taxon>
        <taxon>Actinomycetes</taxon>
        <taxon>Kitasatosporales</taxon>
        <taxon>Streptomycetaceae</taxon>
        <taxon>Streptomyces</taxon>
    </lineage>
</organism>
<dbReference type="Proteomes" id="UP000603708">
    <property type="component" value="Unassembled WGS sequence"/>
</dbReference>
<evidence type="ECO:0000313" key="1">
    <source>
        <dbReference type="EMBL" id="GHH85685.1"/>
    </source>
</evidence>
<sequence>MGLGGTVRPVIGPRSSGASRRVYTGVSARFGGTGRPWGLRAGAGQRREVSGCGGEWGVGGGGQVRCPVVLKLAAAQDRHRHFAGTSTGNFRLPCGT</sequence>
<protein>
    <submittedName>
        <fullName evidence="1">Uncharacterized protein</fullName>
    </submittedName>
</protein>